<protein>
    <recommendedName>
        <fullName evidence="5">TPM domain-containing protein</fullName>
    </recommendedName>
</protein>
<comment type="caution">
    <text evidence="3">The sequence shown here is derived from an EMBL/GenBank/DDBJ whole genome shotgun (WGS) entry which is preliminary data.</text>
</comment>
<feature type="transmembrane region" description="Helical" evidence="1">
    <location>
        <begin position="186"/>
        <end position="204"/>
    </location>
</feature>
<reference evidence="3 4" key="1">
    <citation type="journal article" date="2014" name="Genome Announc.">
        <title>Draft genome sequences of eight enterohepatic helicobacter species isolated from both laboratory and wild rodents.</title>
        <authorList>
            <person name="Sheh A."/>
            <person name="Shen Z."/>
            <person name="Fox J.G."/>
        </authorList>
    </citation>
    <scope>NUCLEOTIDE SEQUENCE [LARGE SCALE GENOMIC DNA]</scope>
    <source>
        <strain evidence="3 4">MIT 09-6949</strain>
    </source>
</reference>
<evidence type="ECO:0000313" key="4">
    <source>
        <dbReference type="Proteomes" id="UP000029733"/>
    </source>
</evidence>
<proteinExistence type="predicted"/>
<evidence type="ECO:0000313" key="3">
    <source>
        <dbReference type="EMBL" id="TLD97239.1"/>
    </source>
</evidence>
<evidence type="ECO:0000256" key="1">
    <source>
        <dbReference type="SAM" id="Phobius"/>
    </source>
</evidence>
<evidence type="ECO:0008006" key="5">
    <source>
        <dbReference type="Google" id="ProtNLM"/>
    </source>
</evidence>
<dbReference type="STRING" id="1677920.LS71_01430"/>
<evidence type="ECO:0000256" key="2">
    <source>
        <dbReference type="SAM" id="SignalP"/>
    </source>
</evidence>
<feature type="signal peptide" evidence="2">
    <location>
        <begin position="1"/>
        <end position="20"/>
    </location>
</feature>
<feature type="chain" id="PRO_5021007766" description="TPM domain-containing protein" evidence="2">
    <location>
        <begin position="21"/>
        <end position="208"/>
    </location>
</feature>
<organism evidence="3 4">
    <name type="scientific">Helicobacter jaachi</name>
    <dbReference type="NCBI Taxonomy" id="1677920"/>
    <lineage>
        <taxon>Bacteria</taxon>
        <taxon>Pseudomonadati</taxon>
        <taxon>Campylobacterota</taxon>
        <taxon>Epsilonproteobacteria</taxon>
        <taxon>Campylobacterales</taxon>
        <taxon>Helicobacteraceae</taxon>
        <taxon>Helicobacter</taxon>
    </lineage>
</organism>
<accession>A0A4U8TBG2</accession>
<keyword evidence="4" id="KW-1185">Reference proteome</keyword>
<sequence length="208" mass="23853">MFLHLKRLAFASLLCTLSYASSSPKNYVLDNPDWLLVPKSVAFVQTLSNELFTKTGYSLYVALVDKTPQDASLNLDSKASREHYKQSLTKHLSPPYTLIVFMKNDEKMDIISSQPQTYLDEEKVYFEYMVPLLPKQKDEALTPQRISAIVLNGYAQAADMIAAHFDVKLEHNMKVDESGGQEFVRFSMYIMLLIMFGILALIYFTRRK</sequence>
<keyword evidence="1" id="KW-0812">Transmembrane</keyword>
<gene>
    <name evidence="3" type="ORF">LS71_000290</name>
</gene>
<keyword evidence="2" id="KW-0732">Signal</keyword>
<keyword evidence="1" id="KW-1133">Transmembrane helix</keyword>
<keyword evidence="1" id="KW-0472">Membrane</keyword>
<dbReference type="Proteomes" id="UP000029733">
    <property type="component" value="Unassembled WGS sequence"/>
</dbReference>
<name>A0A4U8TBG2_9HELI</name>
<dbReference type="EMBL" id="JRPR02000001">
    <property type="protein sequence ID" value="TLD97239.1"/>
    <property type="molecule type" value="Genomic_DNA"/>
</dbReference>
<dbReference type="AlphaFoldDB" id="A0A4U8TBG2"/>
<dbReference type="OrthoDB" id="5362685at2"/>